<gene>
    <name evidence="1" type="ORF">MNKW57_30260</name>
</gene>
<name>A0ABQ6M2Y8_9GAMM</name>
<reference evidence="1 2" key="1">
    <citation type="submission" date="2023-04" db="EMBL/GenBank/DDBJ databases">
        <title>Marinobulbifer ophiurae gen. nov., sp. Nov., isolate from tissue of brittle star Ophioplocus japonicus.</title>
        <authorList>
            <person name="Kawano K."/>
            <person name="Sawayama S."/>
            <person name="Nakagawa S."/>
        </authorList>
    </citation>
    <scope>NUCLEOTIDE SEQUENCE [LARGE SCALE GENOMIC DNA]</scope>
    <source>
        <strain evidence="1 2">NKW57</strain>
    </source>
</reference>
<evidence type="ECO:0008006" key="3">
    <source>
        <dbReference type="Google" id="ProtNLM"/>
    </source>
</evidence>
<keyword evidence="2" id="KW-1185">Reference proteome</keyword>
<dbReference type="Proteomes" id="UP001224392">
    <property type="component" value="Unassembled WGS sequence"/>
</dbReference>
<sequence>MLRTYKMDFFPAETLTELQRQLDRLEQDLIADSRESGERAYLVEIPELMRCESAFSTERSKPFQLSAALYRQTDHLDATAGGGSDARETLQLPGLLGASQWTLEIAAEVNRLKARFEQEIKDWKAALPEMPALEKDRLVRDKLSGHGFPRAHLRQIYRQIVLCPPGVDAIALSWVKARKSIRKVSVDWCEKKLEKMDPQMQDPGIQYQRRLLGGLDPSRADHLRQIQVRSRPTVQVAVVENDAYRQIGYSSMPVLVQLDPGKSLPDFTRIAGEPSATVRRVRKDRTIEPEPFLAALRVHLLKNQGD</sequence>
<dbReference type="Gene3D" id="3.50.14.10">
    <property type="entry name" value="Replication terminator Tus, domain 1 superfamily/Replication terminator Tus"/>
    <property type="match status" value="1"/>
</dbReference>
<dbReference type="EMBL" id="BSYJ01000008">
    <property type="protein sequence ID" value="GMG88705.1"/>
    <property type="molecule type" value="Genomic_DNA"/>
</dbReference>
<accession>A0ABQ6M2Y8</accession>
<comment type="caution">
    <text evidence="1">The sequence shown here is derived from an EMBL/GenBank/DDBJ whole genome shotgun (WGS) entry which is preliminary data.</text>
</comment>
<evidence type="ECO:0000313" key="1">
    <source>
        <dbReference type="EMBL" id="GMG88705.1"/>
    </source>
</evidence>
<evidence type="ECO:0000313" key="2">
    <source>
        <dbReference type="Proteomes" id="UP001224392"/>
    </source>
</evidence>
<organism evidence="1 2">
    <name type="scientific">Biformimicrobium ophioploci</name>
    <dbReference type="NCBI Taxonomy" id="3036711"/>
    <lineage>
        <taxon>Bacteria</taxon>
        <taxon>Pseudomonadati</taxon>
        <taxon>Pseudomonadota</taxon>
        <taxon>Gammaproteobacteria</taxon>
        <taxon>Cellvibrionales</taxon>
        <taxon>Microbulbiferaceae</taxon>
        <taxon>Biformimicrobium</taxon>
    </lineage>
</organism>
<dbReference type="InterPro" id="IPR036381">
    <property type="entry name" value="Tus_dom1"/>
</dbReference>
<protein>
    <recommendedName>
        <fullName evidence="3">DNA replication terminus site-binding protein</fullName>
    </recommendedName>
</protein>
<proteinExistence type="predicted"/>